<keyword evidence="7 8" id="KW-0472">Membrane</keyword>
<dbReference type="PANTHER" id="PTHR42734">
    <property type="entry name" value="METAL TRANSPORT SYSTEM ATP-BINDING PROTEIN TM_0124-RELATED"/>
    <property type="match status" value="1"/>
</dbReference>
<keyword evidence="4 8" id="KW-0547">Nucleotide-binding</keyword>
<dbReference type="GO" id="GO:0005886">
    <property type="term" value="C:plasma membrane"/>
    <property type="evidence" value="ECO:0007669"/>
    <property type="project" value="UniProtKB-SubCell"/>
</dbReference>
<evidence type="ECO:0000313" key="11">
    <source>
        <dbReference type="EMBL" id="MCV9880743.1"/>
    </source>
</evidence>
<dbReference type="HAMAP" id="MF_01005">
    <property type="entry name" value="BtuD"/>
    <property type="match status" value="1"/>
</dbReference>
<dbReference type="GO" id="GO:0005524">
    <property type="term" value="F:ATP binding"/>
    <property type="evidence" value="ECO:0007669"/>
    <property type="project" value="UniProtKB-KW"/>
</dbReference>
<keyword evidence="12" id="KW-1185">Reference proteome</keyword>
<feature type="domain" description="ABC transporter" evidence="9">
    <location>
        <begin position="3"/>
        <end position="241"/>
    </location>
</feature>
<evidence type="ECO:0000313" key="13">
    <source>
        <dbReference type="Proteomes" id="UP001165569"/>
    </source>
</evidence>
<evidence type="ECO:0000256" key="7">
    <source>
        <dbReference type="ARBA" id="ARBA00023136"/>
    </source>
</evidence>
<dbReference type="SMART" id="SM00382">
    <property type="entry name" value="AAA"/>
    <property type="match status" value="1"/>
</dbReference>
<evidence type="ECO:0000256" key="4">
    <source>
        <dbReference type="ARBA" id="ARBA00022741"/>
    </source>
</evidence>
<comment type="similarity">
    <text evidence="8">Belongs to the ABC transporter superfamily. Vitamin B12 importer (TC 3.A.1.13.1) family.</text>
</comment>
<evidence type="ECO:0000256" key="3">
    <source>
        <dbReference type="ARBA" id="ARBA00022519"/>
    </source>
</evidence>
<feature type="binding site" evidence="8">
    <location>
        <begin position="37"/>
        <end position="44"/>
    </location>
    <ligand>
        <name>ATP</name>
        <dbReference type="ChEBI" id="CHEBI:30616"/>
    </ligand>
</feature>
<dbReference type="PANTHER" id="PTHR42734:SF18">
    <property type="entry name" value="VITAMIN B12 IMPORT ATP-BINDING PROTEIN BTUD"/>
    <property type="match status" value="1"/>
</dbReference>
<dbReference type="InterPro" id="IPR023693">
    <property type="entry name" value="ABC_transptr_BtuD"/>
</dbReference>
<keyword evidence="1 8" id="KW-0813">Transport</keyword>
<comment type="subcellular location">
    <subcellularLocation>
        <location evidence="8">Cell membrane</location>
        <topology evidence="8">Peripheral membrane protein</topology>
    </subcellularLocation>
</comment>
<keyword evidence="3" id="KW-0997">Cell inner membrane</keyword>
<gene>
    <name evidence="8 10" type="primary">btuD</name>
    <name evidence="10" type="ORF">NC803_02325</name>
    <name evidence="11" type="ORF">NC856_00425</name>
</gene>
<organism evidence="10 13">
    <name type="scientific">Brenneria izbisi</name>
    <dbReference type="NCBI Taxonomy" id="2939450"/>
    <lineage>
        <taxon>Bacteria</taxon>
        <taxon>Pseudomonadati</taxon>
        <taxon>Pseudomonadota</taxon>
        <taxon>Gammaproteobacteria</taxon>
        <taxon>Enterobacterales</taxon>
        <taxon>Pectobacteriaceae</taxon>
        <taxon>Brenneria</taxon>
    </lineage>
</organism>
<dbReference type="EC" id="7.6.2.8" evidence="8"/>
<dbReference type="InterPro" id="IPR027417">
    <property type="entry name" value="P-loop_NTPase"/>
</dbReference>
<dbReference type="FunFam" id="3.40.50.300:FF:000462">
    <property type="entry name" value="Vitamin B12 import ATP-binding protein BtuD"/>
    <property type="match status" value="1"/>
</dbReference>
<protein>
    <recommendedName>
        <fullName evidence="8">Vitamin B12 import ATP-binding protein BtuD</fullName>
        <ecNumber evidence="8">7.6.2.8</ecNumber>
    </recommendedName>
    <alternativeName>
        <fullName evidence="8">Vitamin B12-transporting ATPase</fullName>
    </alternativeName>
</protein>
<dbReference type="NCBIfam" id="NF002981">
    <property type="entry name" value="PRK03695.1"/>
    <property type="match status" value="1"/>
</dbReference>
<dbReference type="Gene3D" id="3.40.50.300">
    <property type="entry name" value="P-loop containing nucleotide triphosphate hydrolases"/>
    <property type="match status" value="1"/>
</dbReference>
<accession>A0AA41XZ95</accession>
<evidence type="ECO:0000259" key="9">
    <source>
        <dbReference type="PROSITE" id="PS50893"/>
    </source>
</evidence>
<dbReference type="InterPro" id="IPR003439">
    <property type="entry name" value="ABC_transporter-like_ATP-bd"/>
</dbReference>
<dbReference type="RefSeq" id="WP_264088434.1">
    <property type="nucleotide sequence ID" value="NZ_JAMPJT010000001.1"/>
</dbReference>
<comment type="function">
    <text evidence="8">Part of the ABC transporter complex BtuCDF involved in vitamin B12 import. Responsible for energy coupling to the transport system.</text>
</comment>
<dbReference type="CDD" id="cd03214">
    <property type="entry name" value="ABC_Iron-Siderophores_B12_Hemin"/>
    <property type="match status" value="1"/>
</dbReference>
<evidence type="ECO:0000313" key="12">
    <source>
        <dbReference type="Proteomes" id="UP001165568"/>
    </source>
</evidence>
<dbReference type="SUPFAM" id="SSF52540">
    <property type="entry name" value="P-loop containing nucleoside triphosphate hydrolases"/>
    <property type="match status" value="1"/>
</dbReference>
<comment type="subunit">
    <text evidence="8">The complex is composed of two ATP-binding proteins (BtuD), two transmembrane proteins (BtuC) and a solute-binding protein (BtuF).</text>
</comment>
<dbReference type="PROSITE" id="PS50893">
    <property type="entry name" value="ABC_TRANSPORTER_2"/>
    <property type="match status" value="1"/>
</dbReference>
<dbReference type="Proteomes" id="UP001165568">
    <property type="component" value="Unassembled WGS sequence"/>
</dbReference>
<evidence type="ECO:0000256" key="8">
    <source>
        <dbReference type="HAMAP-Rule" id="MF_01005"/>
    </source>
</evidence>
<dbReference type="InterPro" id="IPR050153">
    <property type="entry name" value="Metal_Ion_Import_ABC"/>
</dbReference>
<comment type="catalytic activity">
    <reaction evidence="8">
        <text>an R-cob(III)alamin(out) + ATP + H2O = an R-cob(III)alamin(in) + ADP + phosphate + H(+)</text>
        <dbReference type="Rhea" id="RHEA:17873"/>
        <dbReference type="ChEBI" id="CHEBI:15377"/>
        <dbReference type="ChEBI" id="CHEBI:15378"/>
        <dbReference type="ChEBI" id="CHEBI:30616"/>
        <dbReference type="ChEBI" id="CHEBI:43474"/>
        <dbReference type="ChEBI" id="CHEBI:140785"/>
        <dbReference type="ChEBI" id="CHEBI:456216"/>
        <dbReference type="EC" id="7.6.2.8"/>
    </reaction>
</comment>
<comment type="caution">
    <text evidence="10">The sequence shown here is derived from an EMBL/GenBank/DDBJ whole genome shotgun (WGS) entry which is preliminary data.</text>
</comment>
<evidence type="ECO:0000256" key="2">
    <source>
        <dbReference type="ARBA" id="ARBA00022475"/>
    </source>
</evidence>
<dbReference type="Proteomes" id="UP001165569">
    <property type="component" value="Unassembled WGS sequence"/>
</dbReference>
<evidence type="ECO:0000256" key="1">
    <source>
        <dbReference type="ARBA" id="ARBA00022448"/>
    </source>
</evidence>
<proteinExistence type="inferred from homology"/>
<dbReference type="AlphaFoldDB" id="A0AA41XZ95"/>
<dbReference type="GO" id="GO:0015420">
    <property type="term" value="F:ABC-type vitamin B12 transporter activity"/>
    <property type="evidence" value="ECO:0007669"/>
    <property type="project" value="UniProtKB-UniRule"/>
</dbReference>
<dbReference type="Pfam" id="PF00005">
    <property type="entry name" value="ABC_tran"/>
    <property type="match status" value="1"/>
</dbReference>
<reference evidence="10" key="1">
    <citation type="submission" date="2022-04" db="EMBL/GenBank/DDBJ databases">
        <title>Brenneria sp. isolated from walnut trees in Serbia.</title>
        <authorList>
            <person name="Gasic K."/>
            <person name="Zlatkovic N."/>
            <person name="Kuzmanovic N."/>
        </authorList>
    </citation>
    <scope>NUCLEOTIDE SEQUENCE</scope>
    <source>
        <strain evidence="11">KBI 423</strain>
        <strain evidence="10">KBI 447</strain>
    </source>
</reference>
<dbReference type="InterPro" id="IPR003593">
    <property type="entry name" value="AAA+_ATPase"/>
</dbReference>
<evidence type="ECO:0000256" key="6">
    <source>
        <dbReference type="ARBA" id="ARBA00022967"/>
    </source>
</evidence>
<dbReference type="EMBL" id="JAMPJT010000001">
    <property type="protein sequence ID" value="MCV9877692.1"/>
    <property type="molecule type" value="Genomic_DNA"/>
</dbReference>
<evidence type="ECO:0000313" key="10">
    <source>
        <dbReference type="EMBL" id="MCV9877692.1"/>
    </source>
</evidence>
<dbReference type="EMBL" id="JAMPJU010000001">
    <property type="protein sequence ID" value="MCV9880743.1"/>
    <property type="molecule type" value="Genomic_DNA"/>
</dbReference>
<evidence type="ECO:0000256" key="5">
    <source>
        <dbReference type="ARBA" id="ARBA00022840"/>
    </source>
</evidence>
<keyword evidence="2 8" id="KW-1003">Cell membrane</keyword>
<keyword evidence="6 8" id="KW-1278">Translocase</keyword>
<keyword evidence="5 8" id="KW-0067">ATP-binding</keyword>
<dbReference type="GO" id="GO:0016887">
    <property type="term" value="F:ATP hydrolysis activity"/>
    <property type="evidence" value="ECO:0007669"/>
    <property type="project" value="InterPro"/>
</dbReference>
<name>A0AA41XZ95_9GAMM</name>
<sequence length="277" mass="30107">MARKEAPLLRLRQVGALTRLSAVDAECAAGELLHIIGPNGAGKSTLLARVAGLLAGEGEIDLYGLPLARLSAQDLALQRAYLAQQQPPMALMPVFQYLRLHQPPTASAARVEEVVHFLVERLALVDKLARPLTRLSGGEWQRVRLTAALLQIWPTLNPHARLLLLDEPANSLDVAQQVALDELLQQLCQAGITVILCAHDLNHSLHHADRVWLLAAGRLIAQGTAEEVMAPALLSPVFGVSFQRHVVDGRHWIIPHGACSKSEQSSLLASYPRSTLN</sequence>